<dbReference type="AlphaFoldDB" id="A0A2P2NMS5"/>
<evidence type="ECO:0000313" key="1">
    <source>
        <dbReference type="EMBL" id="MBX43807.1"/>
    </source>
</evidence>
<reference evidence="1" key="1">
    <citation type="submission" date="2018-02" db="EMBL/GenBank/DDBJ databases">
        <title>Rhizophora mucronata_Transcriptome.</title>
        <authorList>
            <person name="Meera S.P."/>
            <person name="Sreeshan A."/>
            <person name="Augustine A."/>
        </authorList>
    </citation>
    <scope>NUCLEOTIDE SEQUENCE</scope>
    <source>
        <tissue evidence="1">Leaf</tissue>
    </source>
</reference>
<dbReference type="EMBL" id="GGEC01063323">
    <property type="protein sequence ID" value="MBX43807.1"/>
    <property type="molecule type" value="Transcribed_RNA"/>
</dbReference>
<sequence>MATNCSFHTANINLHKTYPLDTLLSFWYS</sequence>
<name>A0A2P2NMS5_RHIMU</name>
<accession>A0A2P2NMS5</accession>
<protein>
    <submittedName>
        <fullName evidence="1">Uncharacterized protein</fullName>
    </submittedName>
</protein>
<proteinExistence type="predicted"/>
<organism evidence="1">
    <name type="scientific">Rhizophora mucronata</name>
    <name type="common">Asiatic mangrove</name>
    <dbReference type="NCBI Taxonomy" id="61149"/>
    <lineage>
        <taxon>Eukaryota</taxon>
        <taxon>Viridiplantae</taxon>
        <taxon>Streptophyta</taxon>
        <taxon>Embryophyta</taxon>
        <taxon>Tracheophyta</taxon>
        <taxon>Spermatophyta</taxon>
        <taxon>Magnoliopsida</taxon>
        <taxon>eudicotyledons</taxon>
        <taxon>Gunneridae</taxon>
        <taxon>Pentapetalae</taxon>
        <taxon>rosids</taxon>
        <taxon>fabids</taxon>
        <taxon>Malpighiales</taxon>
        <taxon>Rhizophoraceae</taxon>
        <taxon>Rhizophora</taxon>
    </lineage>
</organism>